<name>A0A9W9YLD4_9CNID</name>
<sequence length="131" mass="14760">MELFQVEFTVLIVICLTAITKSEDFKILRIRPEGDDGWIDGTDSFKVPPSLCDQGGRGISCARFSAIVKSPYHDQCFCACPRSKATFLMDYNGWRCQKNTHVRGLLQKGCSYKGALCHGPSRSQHCIYNFQ</sequence>
<evidence type="ECO:0000313" key="2">
    <source>
        <dbReference type="EMBL" id="KAJ7351704.1"/>
    </source>
</evidence>
<dbReference type="AlphaFoldDB" id="A0A9W9YLD4"/>
<keyword evidence="1" id="KW-0732">Signal</keyword>
<evidence type="ECO:0000313" key="3">
    <source>
        <dbReference type="Proteomes" id="UP001163046"/>
    </source>
</evidence>
<gene>
    <name evidence="2" type="ORF">OS493_035964</name>
</gene>
<dbReference type="EMBL" id="MU827358">
    <property type="protein sequence ID" value="KAJ7351704.1"/>
    <property type="molecule type" value="Genomic_DNA"/>
</dbReference>
<feature type="chain" id="PRO_5040842187" evidence="1">
    <location>
        <begin position="23"/>
        <end position="131"/>
    </location>
</feature>
<reference evidence="2" key="1">
    <citation type="submission" date="2023-01" db="EMBL/GenBank/DDBJ databases">
        <title>Genome assembly of the deep-sea coral Lophelia pertusa.</title>
        <authorList>
            <person name="Herrera S."/>
            <person name="Cordes E."/>
        </authorList>
    </citation>
    <scope>NUCLEOTIDE SEQUENCE</scope>
    <source>
        <strain evidence="2">USNM1676648</strain>
        <tissue evidence="2">Polyp</tissue>
    </source>
</reference>
<evidence type="ECO:0000256" key="1">
    <source>
        <dbReference type="SAM" id="SignalP"/>
    </source>
</evidence>
<keyword evidence="3" id="KW-1185">Reference proteome</keyword>
<organism evidence="2 3">
    <name type="scientific">Desmophyllum pertusum</name>
    <dbReference type="NCBI Taxonomy" id="174260"/>
    <lineage>
        <taxon>Eukaryota</taxon>
        <taxon>Metazoa</taxon>
        <taxon>Cnidaria</taxon>
        <taxon>Anthozoa</taxon>
        <taxon>Hexacorallia</taxon>
        <taxon>Scleractinia</taxon>
        <taxon>Caryophylliina</taxon>
        <taxon>Caryophylliidae</taxon>
        <taxon>Desmophyllum</taxon>
    </lineage>
</organism>
<dbReference type="Proteomes" id="UP001163046">
    <property type="component" value="Unassembled WGS sequence"/>
</dbReference>
<comment type="caution">
    <text evidence="2">The sequence shown here is derived from an EMBL/GenBank/DDBJ whole genome shotgun (WGS) entry which is preliminary data.</text>
</comment>
<protein>
    <submittedName>
        <fullName evidence="2">Uncharacterized protein</fullName>
    </submittedName>
</protein>
<accession>A0A9W9YLD4</accession>
<dbReference type="OrthoDB" id="10373567at2759"/>
<proteinExistence type="predicted"/>
<feature type="signal peptide" evidence="1">
    <location>
        <begin position="1"/>
        <end position="22"/>
    </location>
</feature>